<comment type="caution">
    <text evidence="1">The sequence shown here is derived from an EMBL/GenBank/DDBJ whole genome shotgun (WGS) entry which is preliminary data.</text>
</comment>
<name>A0A918S305_9HYPH</name>
<dbReference type="AlphaFoldDB" id="A0A918S305"/>
<evidence type="ECO:0000313" key="1">
    <source>
        <dbReference type="EMBL" id="GHA20370.1"/>
    </source>
</evidence>
<sequence>MRIESAEKKRYDVIIFESFTYRGKTRNKPHRVGTALPSVKGGLVMFIPPGIAITGRVLIVPEKTPLDEIDLIEAYESAADEHGV</sequence>
<reference evidence="1" key="2">
    <citation type="submission" date="2020-09" db="EMBL/GenBank/DDBJ databases">
        <authorList>
            <person name="Sun Q."/>
            <person name="Kim S."/>
        </authorList>
    </citation>
    <scope>NUCLEOTIDE SEQUENCE</scope>
    <source>
        <strain evidence="1">KCTC 32437</strain>
    </source>
</reference>
<proteinExistence type="predicted"/>
<protein>
    <submittedName>
        <fullName evidence="1">Uncharacterized protein</fullName>
    </submittedName>
</protein>
<dbReference type="RefSeq" id="WP_189424780.1">
    <property type="nucleotide sequence ID" value="NZ_BMZE01000002.1"/>
</dbReference>
<reference evidence="1" key="1">
    <citation type="journal article" date="2014" name="Int. J. Syst. Evol. Microbiol.">
        <title>Complete genome sequence of Corynebacterium casei LMG S-19264T (=DSM 44701T), isolated from a smear-ripened cheese.</title>
        <authorList>
            <consortium name="US DOE Joint Genome Institute (JGI-PGF)"/>
            <person name="Walter F."/>
            <person name="Albersmeier A."/>
            <person name="Kalinowski J."/>
            <person name="Ruckert C."/>
        </authorList>
    </citation>
    <scope>NUCLEOTIDE SEQUENCE</scope>
    <source>
        <strain evidence="1">KCTC 32437</strain>
    </source>
</reference>
<dbReference type="Proteomes" id="UP000646579">
    <property type="component" value="Unassembled WGS sequence"/>
</dbReference>
<keyword evidence="2" id="KW-1185">Reference proteome</keyword>
<evidence type="ECO:0000313" key="2">
    <source>
        <dbReference type="Proteomes" id="UP000646579"/>
    </source>
</evidence>
<gene>
    <name evidence="1" type="ORF">GCM10007989_14270</name>
</gene>
<accession>A0A918S305</accession>
<dbReference type="EMBL" id="BMZE01000002">
    <property type="protein sequence ID" value="GHA20370.1"/>
    <property type="molecule type" value="Genomic_DNA"/>
</dbReference>
<organism evidence="1 2">
    <name type="scientific">Devosia pacifica</name>
    <dbReference type="NCBI Taxonomy" id="1335967"/>
    <lineage>
        <taxon>Bacteria</taxon>
        <taxon>Pseudomonadati</taxon>
        <taxon>Pseudomonadota</taxon>
        <taxon>Alphaproteobacteria</taxon>
        <taxon>Hyphomicrobiales</taxon>
        <taxon>Devosiaceae</taxon>
        <taxon>Devosia</taxon>
    </lineage>
</organism>